<protein>
    <submittedName>
        <fullName evidence="5">DeoR family transcriptional regulator</fullName>
    </submittedName>
</protein>
<dbReference type="SUPFAM" id="SSF100950">
    <property type="entry name" value="NagB/RpiA/CoA transferase-like"/>
    <property type="match status" value="1"/>
</dbReference>
<dbReference type="GO" id="GO:0003700">
    <property type="term" value="F:DNA-binding transcription factor activity"/>
    <property type="evidence" value="ECO:0007669"/>
    <property type="project" value="InterPro"/>
</dbReference>
<dbReference type="SUPFAM" id="SSF46785">
    <property type="entry name" value="Winged helix' DNA-binding domain"/>
    <property type="match status" value="1"/>
</dbReference>
<dbReference type="GO" id="GO:0003677">
    <property type="term" value="F:DNA binding"/>
    <property type="evidence" value="ECO:0007669"/>
    <property type="project" value="UniProtKB-KW"/>
</dbReference>
<dbReference type="SMART" id="SM01134">
    <property type="entry name" value="DeoRC"/>
    <property type="match status" value="1"/>
</dbReference>
<evidence type="ECO:0000313" key="5">
    <source>
        <dbReference type="EMBL" id="GES24937.1"/>
    </source>
</evidence>
<dbReference type="InterPro" id="IPR037171">
    <property type="entry name" value="NagB/RpiA_transferase-like"/>
</dbReference>
<dbReference type="InterPro" id="IPR050313">
    <property type="entry name" value="Carb_Metab_HTH_regulators"/>
</dbReference>
<evidence type="ECO:0000256" key="3">
    <source>
        <dbReference type="ARBA" id="ARBA00023163"/>
    </source>
</evidence>
<gene>
    <name evidence="5" type="ORF">Aple_078360</name>
</gene>
<dbReference type="PRINTS" id="PR00037">
    <property type="entry name" value="HTHLACR"/>
</dbReference>
<dbReference type="InterPro" id="IPR001034">
    <property type="entry name" value="DeoR_HTH"/>
</dbReference>
<proteinExistence type="predicted"/>
<dbReference type="Pfam" id="PF00455">
    <property type="entry name" value="DeoRC"/>
    <property type="match status" value="1"/>
</dbReference>
<accession>A0A5M3XUR3</accession>
<evidence type="ECO:0000256" key="2">
    <source>
        <dbReference type="ARBA" id="ARBA00023125"/>
    </source>
</evidence>
<keyword evidence="2" id="KW-0238">DNA-binding</keyword>
<keyword evidence="1" id="KW-0805">Transcription regulation</keyword>
<sequence>MAMTAKRRRALVEESILRLGEVDFASLAREFSVSEMTIRRDVDALEVRGIVRRVTGGVIALARKVAEPPFQARVAEASEEKGHIAEAVVAMLSAGETVVLDSGSTVLAVARAIRGRGLGLTVITPSVLAAVELGDEPDTTVILTGGTLRPGDLSLVGHDAADTFKRYNADTFVMGVAGVHPDRGFSDYHRGESAVKDAAMQASDRVIVAIDRSKLGRSTLVNIAPTTSVDVIVCDAAENDATVRKIRQLGVTVTCVPGGAMRPAQATDDTLVKEPSS</sequence>
<feature type="domain" description="HTH deoR-type" evidence="4">
    <location>
        <begin position="5"/>
        <end position="60"/>
    </location>
</feature>
<dbReference type="Pfam" id="PF08220">
    <property type="entry name" value="HTH_DeoR"/>
    <property type="match status" value="1"/>
</dbReference>
<dbReference type="Proteomes" id="UP000377595">
    <property type="component" value="Unassembled WGS sequence"/>
</dbReference>
<comment type="caution">
    <text evidence="5">The sequence shown here is derived from an EMBL/GenBank/DDBJ whole genome shotgun (WGS) entry which is preliminary data.</text>
</comment>
<dbReference type="EMBL" id="BLAF01000059">
    <property type="protein sequence ID" value="GES24937.1"/>
    <property type="molecule type" value="Genomic_DNA"/>
</dbReference>
<dbReference type="InterPro" id="IPR036390">
    <property type="entry name" value="WH_DNA-bd_sf"/>
</dbReference>
<evidence type="ECO:0000313" key="6">
    <source>
        <dbReference type="Proteomes" id="UP000377595"/>
    </source>
</evidence>
<dbReference type="PANTHER" id="PTHR30363:SF44">
    <property type="entry name" value="AGA OPERON TRANSCRIPTIONAL REPRESSOR-RELATED"/>
    <property type="match status" value="1"/>
</dbReference>
<dbReference type="AlphaFoldDB" id="A0A5M3XUR3"/>
<dbReference type="InterPro" id="IPR014036">
    <property type="entry name" value="DeoR-like_C"/>
</dbReference>
<keyword evidence="6" id="KW-1185">Reference proteome</keyword>
<evidence type="ECO:0000256" key="1">
    <source>
        <dbReference type="ARBA" id="ARBA00023015"/>
    </source>
</evidence>
<dbReference type="PROSITE" id="PS51000">
    <property type="entry name" value="HTH_DEOR_2"/>
    <property type="match status" value="1"/>
</dbReference>
<keyword evidence="3" id="KW-0804">Transcription</keyword>
<name>A0A5M3XUR3_9ACTN</name>
<organism evidence="5 6">
    <name type="scientific">Acrocarpospora pleiomorpha</name>
    <dbReference type="NCBI Taxonomy" id="90975"/>
    <lineage>
        <taxon>Bacteria</taxon>
        <taxon>Bacillati</taxon>
        <taxon>Actinomycetota</taxon>
        <taxon>Actinomycetes</taxon>
        <taxon>Streptosporangiales</taxon>
        <taxon>Streptosporangiaceae</taxon>
        <taxon>Acrocarpospora</taxon>
    </lineage>
</organism>
<evidence type="ECO:0000259" key="4">
    <source>
        <dbReference type="PROSITE" id="PS51000"/>
    </source>
</evidence>
<dbReference type="InterPro" id="IPR018356">
    <property type="entry name" value="Tscrpt_reg_HTH_DeoR_CS"/>
</dbReference>
<dbReference type="PANTHER" id="PTHR30363">
    <property type="entry name" value="HTH-TYPE TRANSCRIPTIONAL REGULATOR SRLR-RELATED"/>
    <property type="match status" value="1"/>
</dbReference>
<dbReference type="Gene3D" id="3.40.50.1360">
    <property type="match status" value="1"/>
</dbReference>
<reference evidence="5 6" key="1">
    <citation type="submission" date="2019-10" db="EMBL/GenBank/DDBJ databases">
        <title>Whole genome shotgun sequence of Acrocarpospora pleiomorpha NBRC 16267.</title>
        <authorList>
            <person name="Ichikawa N."/>
            <person name="Kimura A."/>
            <person name="Kitahashi Y."/>
            <person name="Komaki H."/>
            <person name="Oguchi A."/>
        </authorList>
    </citation>
    <scope>NUCLEOTIDE SEQUENCE [LARGE SCALE GENOMIC DNA]</scope>
    <source>
        <strain evidence="5 6">NBRC 16267</strain>
    </source>
</reference>
<dbReference type="PROSITE" id="PS00894">
    <property type="entry name" value="HTH_DEOR_1"/>
    <property type="match status" value="1"/>
</dbReference>
<dbReference type="SMART" id="SM00420">
    <property type="entry name" value="HTH_DEOR"/>
    <property type="match status" value="1"/>
</dbReference>